<comment type="caution">
    <text evidence="1">The sequence shown here is derived from an EMBL/GenBank/DDBJ whole genome shotgun (WGS) entry which is preliminary data.</text>
</comment>
<keyword evidence="2" id="KW-1185">Reference proteome</keyword>
<dbReference type="OrthoDB" id="6096668at2759"/>
<reference evidence="1" key="1">
    <citation type="submission" date="2021-03" db="EMBL/GenBank/DDBJ databases">
        <authorList>
            <person name="Bekaert M."/>
        </authorList>
    </citation>
    <scope>NUCLEOTIDE SEQUENCE</scope>
</reference>
<name>A0A8S3R6S4_MYTED</name>
<proteinExistence type="predicted"/>
<organism evidence="1 2">
    <name type="scientific">Mytilus edulis</name>
    <name type="common">Blue mussel</name>
    <dbReference type="NCBI Taxonomy" id="6550"/>
    <lineage>
        <taxon>Eukaryota</taxon>
        <taxon>Metazoa</taxon>
        <taxon>Spiralia</taxon>
        <taxon>Lophotrochozoa</taxon>
        <taxon>Mollusca</taxon>
        <taxon>Bivalvia</taxon>
        <taxon>Autobranchia</taxon>
        <taxon>Pteriomorphia</taxon>
        <taxon>Mytilida</taxon>
        <taxon>Mytiloidea</taxon>
        <taxon>Mytilidae</taxon>
        <taxon>Mytilinae</taxon>
        <taxon>Mytilus</taxon>
    </lineage>
</organism>
<dbReference type="AlphaFoldDB" id="A0A8S3R6S4"/>
<sequence>MTSYSQTSNSECNMGCGGRTSEKCGSNWRLSIYKDCSVLKPYPPNCADIYCTSRNNKWCIKCAETTYYKLIRHDCKAIKQPSIASCQTFAVSSNEKTVISNTGPSECSLQKDMYGNFQVEHFKINFNAYFNITIGYPYSKSRPNFVPEEQFGITDVDVTVHRLSVTNQSKFVIKQSVKSDPNSNHQKITLQRKVNNLESNKTYFNGWFDPYPNHGAASLASGIESYEINVYEVKESTKTTLMRDTNKVAGPYNCTKDETEVDILLPEKNIPMLYAILLEVKDRADNVRQARRFVLYDNSSEILKNKLIPLRVESASNKTNFTWQINHANICFSWKNRYFNNYYKKNNPFRPIKTEPHNAIEGIYDQISGILPVTGMNNVNGLTDFFYALIRNAGTVVGSGRVMNFTSQSICLNPSMNDGDTFLLRLQARDIMNHTLNDSIQVHIDRSVPEIADIWLIRNGKKQLYVHHSSDLSTIYLEFKAFDLHSGIRGNQMGVWYLRKQHSFDRKSNSCGRNQQFATNKAFLVAFDHIDILVDESPPEVGVVLKVQ</sequence>
<evidence type="ECO:0000313" key="1">
    <source>
        <dbReference type="EMBL" id="CAG2202817.1"/>
    </source>
</evidence>
<protein>
    <submittedName>
        <fullName evidence="1">Uncharacterized protein</fullName>
    </submittedName>
</protein>
<evidence type="ECO:0000313" key="2">
    <source>
        <dbReference type="Proteomes" id="UP000683360"/>
    </source>
</evidence>
<dbReference type="Proteomes" id="UP000683360">
    <property type="component" value="Unassembled WGS sequence"/>
</dbReference>
<gene>
    <name evidence="1" type="ORF">MEDL_17379</name>
</gene>
<accession>A0A8S3R6S4</accession>
<dbReference type="EMBL" id="CAJPWZ010000900">
    <property type="protein sequence ID" value="CAG2202817.1"/>
    <property type="molecule type" value="Genomic_DNA"/>
</dbReference>